<gene>
    <name evidence="2" type="ORF">J2S55_007647</name>
</gene>
<accession>A0ABT9RGG8</accession>
<keyword evidence="2" id="KW-0031">Aminopeptidase</keyword>
<feature type="domain" description="Peptidase M24" evidence="1">
    <location>
        <begin position="12"/>
        <end position="121"/>
    </location>
</feature>
<dbReference type="RefSeq" id="WP_306871182.1">
    <property type="nucleotide sequence ID" value="NZ_JAUSRB010000002.1"/>
</dbReference>
<sequence>MVETRSAAEVDAMREADRGVARALEAVRGHGAPGGSLLEPDEVARTVIAQASARSAFLRHKPAFAPTPFPAVICASVNEVIVHGVPDGYRPRAGDLLSVDCGAYLDGWAADSAISSVVGRVRHAAKGGHDPPPPSEGPRLG</sequence>
<keyword evidence="2" id="KW-0378">Hydrolase</keyword>
<dbReference type="InterPro" id="IPR000994">
    <property type="entry name" value="Pept_M24"/>
</dbReference>
<dbReference type="GO" id="GO:0004177">
    <property type="term" value="F:aminopeptidase activity"/>
    <property type="evidence" value="ECO:0007669"/>
    <property type="project" value="UniProtKB-KW"/>
</dbReference>
<dbReference type="Proteomes" id="UP001230426">
    <property type="component" value="Unassembled WGS sequence"/>
</dbReference>
<dbReference type="InterPro" id="IPR036005">
    <property type="entry name" value="Creatinase/aminopeptidase-like"/>
</dbReference>
<protein>
    <submittedName>
        <fullName evidence="2">Methionine aminopeptidase</fullName>
    </submittedName>
</protein>
<reference evidence="2 3" key="1">
    <citation type="submission" date="2023-07" db="EMBL/GenBank/DDBJ databases">
        <title>Sequencing the genomes of 1000 actinobacteria strains.</title>
        <authorList>
            <person name="Klenk H.-P."/>
        </authorList>
    </citation>
    <scope>NUCLEOTIDE SEQUENCE [LARGE SCALE GENOMIC DNA]</scope>
    <source>
        <strain evidence="2 3">DSM 44109</strain>
    </source>
</reference>
<evidence type="ECO:0000313" key="2">
    <source>
        <dbReference type="EMBL" id="MDP9868381.1"/>
    </source>
</evidence>
<evidence type="ECO:0000259" key="1">
    <source>
        <dbReference type="Pfam" id="PF00557"/>
    </source>
</evidence>
<dbReference type="SUPFAM" id="SSF55920">
    <property type="entry name" value="Creatinase/aminopeptidase"/>
    <property type="match status" value="1"/>
</dbReference>
<organism evidence="2 3">
    <name type="scientific">Streptosporangium brasiliense</name>
    <dbReference type="NCBI Taxonomy" id="47480"/>
    <lineage>
        <taxon>Bacteria</taxon>
        <taxon>Bacillati</taxon>
        <taxon>Actinomycetota</taxon>
        <taxon>Actinomycetes</taxon>
        <taxon>Streptosporangiales</taxon>
        <taxon>Streptosporangiaceae</taxon>
        <taxon>Streptosporangium</taxon>
    </lineage>
</organism>
<evidence type="ECO:0000313" key="3">
    <source>
        <dbReference type="Proteomes" id="UP001230426"/>
    </source>
</evidence>
<dbReference type="Pfam" id="PF00557">
    <property type="entry name" value="Peptidase_M24"/>
    <property type="match status" value="1"/>
</dbReference>
<dbReference type="InterPro" id="IPR001714">
    <property type="entry name" value="Pept_M24_MAP"/>
</dbReference>
<dbReference type="PANTHER" id="PTHR43330:SF27">
    <property type="entry name" value="METHIONINE AMINOPEPTIDASE"/>
    <property type="match status" value="1"/>
</dbReference>
<keyword evidence="2" id="KW-0645">Protease</keyword>
<dbReference type="EMBL" id="JAUSRB010000002">
    <property type="protein sequence ID" value="MDP9868381.1"/>
    <property type="molecule type" value="Genomic_DNA"/>
</dbReference>
<comment type="caution">
    <text evidence="2">The sequence shown here is derived from an EMBL/GenBank/DDBJ whole genome shotgun (WGS) entry which is preliminary data.</text>
</comment>
<dbReference type="PRINTS" id="PR00599">
    <property type="entry name" value="MAPEPTIDASE"/>
</dbReference>
<name>A0ABT9RGG8_9ACTN</name>
<dbReference type="PANTHER" id="PTHR43330">
    <property type="entry name" value="METHIONINE AMINOPEPTIDASE"/>
    <property type="match status" value="1"/>
</dbReference>
<dbReference type="Gene3D" id="3.90.230.10">
    <property type="entry name" value="Creatinase/methionine aminopeptidase superfamily"/>
    <property type="match status" value="1"/>
</dbReference>
<keyword evidence="3" id="KW-1185">Reference proteome</keyword>
<proteinExistence type="predicted"/>